<dbReference type="Gene3D" id="3.30.1360.120">
    <property type="entry name" value="Probable tRNA modification gtpase trme, domain 1"/>
    <property type="match status" value="1"/>
</dbReference>
<dbReference type="InterPro" id="IPR045179">
    <property type="entry name" value="YgfZ/GcvT"/>
</dbReference>
<dbReference type="EMBL" id="KE525347">
    <property type="protein sequence ID" value="KFB49913.1"/>
    <property type="molecule type" value="Genomic_DNA"/>
</dbReference>
<dbReference type="VEuPathDB" id="VectorBase:ASIS015199"/>
<sequence>MLLRRSIVAGTFIRRPVRPQCGLQLRHQSVSTQKPLTLQPLADRSFIRVHGTDSASFLQGLMTNDMRHFEHCGAIYSMFLKANGRVFCDALIYKRPKGEQHDYLLECDSSVAVRLEKHLRLYRLKKKVDVVADETFRLWVAFRDGVTHEETPSSEETSSDKNLPDATDQLHPFRDPRLTRLGYRVLSSNGTENEAMEQLHKMFPGASDSSNPLSYTAFRYALGVGEGGENLPDGKCFPLECNCDYLHGVSFHKGCYIGQELTARTYHTGVIRKRLMPLEFNEPLPPVSRDVPPEALRDAEIKNRDGAVVGKLRGLAGNLGLGLLRIEKVLPDGQLSLNVAGVSDPIACRTRKPFWWPKETNTRH</sequence>
<dbReference type="EnsemblMetazoa" id="ASIC017944-RA">
    <property type="protein sequence ID" value="ASIC017944-PA"/>
    <property type="gene ID" value="ASIC017944"/>
</dbReference>
<dbReference type="Proteomes" id="UP000030765">
    <property type="component" value="Unassembled WGS sequence"/>
</dbReference>
<dbReference type="GO" id="GO:0005759">
    <property type="term" value="C:mitochondrial matrix"/>
    <property type="evidence" value="ECO:0007669"/>
    <property type="project" value="TreeGrafter"/>
</dbReference>
<accession>A0A084WI69</accession>
<dbReference type="VEuPathDB" id="VectorBase:ASIC017944"/>
<dbReference type="GO" id="GO:0016226">
    <property type="term" value="P:iron-sulfur cluster assembly"/>
    <property type="evidence" value="ECO:0007669"/>
    <property type="project" value="TreeGrafter"/>
</dbReference>
<dbReference type="SUPFAM" id="SSF103025">
    <property type="entry name" value="Folate-binding domain"/>
    <property type="match status" value="1"/>
</dbReference>
<dbReference type="STRING" id="74873.A0A084WI69"/>
<evidence type="ECO:0000313" key="7">
    <source>
        <dbReference type="EnsemblMetazoa" id="ASIC017944-PA"/>
    </source>
</evidence>
<proteinExistence type="predicted"/>
<keyword evidence="8" id="KW-1185">Reference proteome</keyword>
<protein>
    <submittedName>
        <fullName evidence="7">GCV_T domain-containing protein</fullName>
    </submittedName>
</protein>
<dbReference type="OrthoDB" id="191995at2759"/>
<keyword evidence="3" id="KW-0496">Mitochondrion</keyword>
<organism evidence="6">
    <name type="scientific">Anopheles sinensis</name>
    <name type="common">Mosquito</name>
    <dbReference type="NCBI Taxonomy" id="74873"/>
    <lineage>
        <taxon>Eukaryota</taxon>
        <taxon>Metazoa</taxon>
        <taxon>Ecdysozoa</taxon>
        <taxon>Arthropoda</taxon>
        <taxon>Hexapoda</taxon>
        <taxon>Insecta</taxon>
        <taxon>Pterygota</taxon>
        <taxon>Neoptera</taxon>
        <taxon>Endopterygota</taxon>
        <taxon>Diptera</taxon>
        <taxon>Nematocera</taxon>
        <taxon>Culicoidea</taxon>
        <taxon>Culicidae</taxon>
        <taxon>Anophelinae</taxon>
        <taxon>Anopheles</taxon>
    </lineage>
</organism>
<evidence type="ECO:0000313" key="6">
    <source>
        <dbReference type="EMBL" id="KFB49913.1"/>
    </source>
</evidence>
<feature type="region of interest" description="Disordered" evidence="4">
    <location>
        <begin position="149"/>
        <end position="172"/>
    </location>
</feature>
<dbReference type="Pfam" id="PF25455">
    <property type="entry name" value="Beta-barrel_CAF17_C"/>
    <property type="match status" value="1"/>
</dbReference>
<evidence type="ECO:0000313" key="8">
    <source>
        <dbReference type="Proteomes" id="UP000030765"/>
    </source>
</evidence>
<dbReference type="PANTHER" id="PTHR22602:SF0">
    <property type="entry name" value="TRANSFERASE CAF17, MITOCHONDRIAL-RELATED"/>
    <property type="match status" value="1"/>
</dbReference>
<dbReference type="AlphaFoldDB" id="A0A084WI69"/>
<keyword evidence="2" id="KW-0809">Transit peptide</keyword>
<dbReference type="EMBL" id="ATLV01023918">
    <property type="status" value="NOT_ANNOTATED_CDS"/>
    <property type="molecule type" value="Genomic_DNA"/>
</dbReference>
<reference evidence="7" key="2">
    <citation type="submission" date="2020-05" db="UniProtKB">
        <authorList>
            <consortium name="EnsemblMetazoa"/>
        </authorList>
    </citation>
    <scope>IDENTIFICATION</scope>
</reference>
<dbReference type="InterPro" id="IPR017703">
    <property type="entry name" value="YgfZ/GCV_T_CS"/>
</dbReference>
<name>A0A084WI69_ANOSI</name>
<evidence type="ECO:0000256" key="3">
    <source>
        <dbReference type="ARBA" id="ARBA00023128"/>
    </source>
</evidence>
<evidence type="ECO:0000256" key="2">
    <source>
        <dbReference type="ARBA" id="ARBA00022946"/>
    </source>
</evidence>
<comment type="subcellular location">
    <subcellularLocation>
        <location evidence="1">Mitochondrion</location>
    </subcellularLocation>
</comment>
<evidence type="ECO:0000256" key="4">
    <source>
        <dbReference type="SAM" id="MobiDB-lite"/>
    </source>
</evidence>
<dbReference type="OMA" id="MDRLHGV"/>
<gene>
    <name evidence="6" type="ORF">ZHAS_00017944</name>
</gene>
<dbReference type="InterPro" id="IPR027266">
    <property type="entry name" value="TrmE/GcvT-like"/>
</dbReference>
<dbReference type="PANTHER" id="PTHR22602">
    <property type="entry name" value="TRANSFERASE CAF17, MITOCHONDRIAL-RELATED"/>
    <property type="match status" value="1"/>
</dbReference>
<dbReference type="InterPro" id="IPR057460">
    <property type="entry name" value="CAF17_C"/>
</dbReference>
<evidence type="ECO:0000259" key="5">
    <source>
        <dbReference type="Pfam" id="PF25455"/>
    </source>
</evidence>
<dbReference type="NCBIfam" id="TIGR03317">
    <property type="entry name" value="ygfZ_signature"/>
    <property type="match status" value="1"/>
</dbReference>
<feature type="domain" description="CAF17 C-terminal" evidence="5">
    <location>
        <begin position="272"/>
        <end position="358"/>
    </location>
</feature>
<evidence type="ECO:0000256" key="1">
    <source>
        <dbReference type="ARBA" id="ARBA00004173"/>
    </source>
</evidence>
<reference evidence="6 8" key="1">
    <citation type="journal article" date="2014" name="BMC Genomics">
        <title>Genome sequence of Anopheles sinensis provides insight into genetics basis of mosquito competence for malaria parasites.</title>
        <authorList>
            <person name="Zhou D."/>
            <person name="Zhang D."/>
            <person name="Ding G."/>
            <person name="Shi L."/>
            <person name="Hou Q."/>
            <person name="Ye Y."/>
            <person name="Xu Y."/>
            <person name="Zhou H."/>
            <person name="Xiong C."/>
            <person name="Li S."/>
            <person name="Yu J."/>
            <person name="Hong S."/>
            <person name="Yu X."/>
            <person name="Zou P."/>
            <person name="Chen C."/>
            <person name="Chang X."/>
            <person name="Wang W."/>
            <person name="Lv Y."/>
            <person name="Sun Y."/>
            <person name="Ma L."/>
            <person name="Shen B."/>
            <person name="Zhu C."/>
        </authorList>
    </citation>
    <scope>NUCLEOTIDE SEQUENCE [LARGE SCALE GENOMIC DNA]</scope>
</reference>